<evidence type="ECO:0000256" key="1">
    <source>
        <dbReference type="SAM" id="Coils"/>
    </source>
</evidence>
<feature type="coiled-coil region" evidence="1">
    <location>
        <begin position="38"/>
        <end position="72"/>
    </location>
</feature>
<keyword evidence="2" id="KW-0732">Signal</keyword>
<dbReference type="SUPFAM" id="SSF56935">
    <property type="entry name" value="Porins"/>
    <property type="match status" value="1"/>
</dbReference>
<dbReference type="Proteomes" id="UP001596111">
    <property type="component" value="Unassembled WGS sequence"/>
</dbReference>
<keyword evidence="1" id="KW-0175">Coiled coil</keyword>
<reference evidence="4" key="1">
    <citation type="journal article" date="2019" name="Int. J. Syst. Evol. Microbiol.">
        <title>The Global Catalogue of Microorganisms (GCM) 10K type strain sequencing project: providing services to taxonomists for standard genome sequencing and annotation.</title>
        <authorList>
            <consortium name="The Broad Institute Genomics Platform"/>
            <consortium name="The Broad Institute Genome Sequencing Center for Infectious Disease"/>
            <person name="Wu L."/>
            <person name="Ma J."/>
        </authorList>
    </citation>
    <scope>NUCLEOTIDE SEQUENCE [LARGE SCALE GENOMIC DNA]</scope>
    <source>
        <strain evidence="4">CGMCC 1.13587</strain>
    </source>
</reference>
<proteinExistence type="predicted"/>
<feature type="chain" id="PRO_5046517767" evidence="2">
    <location>
        <begin position="24"/>
        <end position="425"/>
    </location>
</feature>
<sequence length="425" mass="45751">MRSKLIAVAIAAGLGVTSFTAAAAPAKHEKTTTTATTQATSNAEIELLKAQLAALQAKVDSLEQRTDAQSDINVSNGQAVEKATTITAATDTKVAALEKAINNTSLSGKMYFDFTNINQKNSDTGKTNASGTGLDVKRFYLSVDHKFNDIWSANLTTDFNYVSSDGETNLFVKKAYVQGKFDQAAVFRVGSADMPWIPFVENVYGFRYVENTLIDRLHYGNSADWGLHLGGDVGASKSLNYAVSVVNGNGYKNPSRSKGVDVEGRVGFVPFEGMIVALGGYSGHLGKETQTVSAQNTAQRGDLMVAYASKALRLGAEYFTAKDWNNVLSPLSDKADGYSVWGSVPVADNVSLFARYDSAKLSKDLDRNAKDTYYNAGVQFDITKGFQLAVVYKHEKGDKSVTSPAPPHIQNVKTDEIGVFGQVAF</sequence>
<feature type="signal peptide" evidence="2">
    <location>
        <begin position="1"/>
        <end position="23"/>
    </location>
</feature>
<gene>
    <name evidence="3" type="ORF">ACFPPB_07865</name>
</gene>
<dbReference type="InterPro" id="IPR023614">
    <property type="entry name" value="Porin_dom_sf"/>
</dbReference>
<name>A0ABW0SVI8_9GAMM</name>
<organism evidence="3 4">
    <name type="scientific">Rhodanobacter terrae</name>
    <dbReference type="NCBI Taxonomy" id="418647"/>
    <lineage>
        <taxon>Bacteria</taxon>
        <taxon>Pseudomonadati</taxon>
        <taxon>Pseudomonadota</taxon>
        <taxon>Gammaproteobacteria</taxon>
        <taxon>Lysobacterales</taxon>
        <taxon>Rhodanobacteraceae</taxon>
        <taxon>Rhodanobacter</taxon>
    </lineage>
</organism>
<evidence type="ECO:0000313" key="3">
    <source>
        <dbReference type="EMBL" id="MFC5581026.1"/>
    </source>
</evidence>
<dbReference type="Gene3D" id="2.40.160.10">
    <property type="entry name" value="Porin"/>
    <property type="match status" value="1"/>
</dbReference>
<keyword evidence="4" id="KW-1185">Reference proteome</keyword>
<evidence type="ECO:0000313" key="4">
    <source>
        <dbReference type="Proteomes" id="UP001596111"/>
    </source>
</evidence>
<dbReference type="RefSeq" id="WP_377326070.1">
    <property type="nucleotide sequence ID" value="NZ_JBHSNG010000006.1"/>
</dbReference>
<dbReference type="EMBL" id="JBHSNG010000006">
    <property type="protein sequence ID" value="MFC5581026.1"/>
    <property type="molecule type" value="Genomic_DNA"/>
</dbReference>
<protein>
    <submittedName>
        <fullName evidence="3">Porin</fullName>
    </submittedName>
</protein>
<dbReference type="InterPro" id="IPR010870">
    <property type="entry name" value="Porin_O/P"/>
</dbReference>
<comment type="caution">
    <text evidence="3">The sequence shown here is derived from an EMBL/GenBank/DDBJ whole genome shotgun (WGS) entry which is preliminary data.</text>
</comment>
<accession>A0ABW0SVI8</accession>
<dbReference type="Pfam" id="PF07396">
    <property type="entry name" value="Porin_O_P"/>
    <property type="match status" value="1"/>
</dbReference>
<evidence type="ECO:0000256" key="2">
    <source>
        <dbReference type="SAM" id="SignalP"/>
    </source>
</evidence>